<protein>
    <submittedName>
        <fullName evidence="1">Uncharacterized protein</fullName>
    </submittedName>
</protein>
<sequence length="79" mass="8731">MVNQIHLVSAEHWTHPFIDCLVAPNCESLLSLEVRIPALLIQFILWDGSVSGQVLLGMPHYLSGVHVLCGNMFSFSGKL</sequence>
<gene>
    <name evidence="1" type="ORF">CDAR_458281</name>
</gene>
<comment type="caution">
    <text evidence="1">The sequence shown here is derived from an EMBL/GenBank/DDBJ whole genome shotgun (WGS) entry which is preliminary data.</text>
</comment>
<keyword evidence="2" id="KW-1185">Reference proteome</keyword>
<feature type="non-terminal residue" evidence="1">
    <location>
        <position position="79"/>
    </location>
</feature>
<dbReference type="EMBL" id="BPLQ01007483">
    <property type="protein sequence ID" value="GIY30408.1"/>
    <property type="molecule type" value="Genomic_DNA"/>
</dbReference>
<dbReference type="Proteomes" id="UP001054837">
    <property type="component" value="Unassembled WGS sequence"/>
</dbReference>
<name>A0AAV4SF18_9ARAC</name>
<proteinExistence type="predicted"/>
<evidence type="ECO:0000313" key="2">
    <source>
        <dbReference type="Proteomes" id="UP001054837"/>
    </source>
</evidence>
<evidence type="ECO:0000313" key="1">
    <source>
        <dbReference type="EMBL" id="GIY30408.1"/>
    </source>
</evidence>
<reference evidence="1 2" key="1">
    <citation type="submission" date="2021-06" db="EMBL/GenBank/DDBJ databases">
        <title>Caerostris darwini draft genome.</title>
        <authorList>
            <person name="Kono N."/>
            <person name="Arakawa K."/>
        </authorList>
    </citation>
    <scope>NUCLEOTIDE SEQUENCE [LARGE SCALE GENOMIC DNA]</scope>
</reference>
<accession>A0AAV4SF18</accession>
<organism evidence="1 2">
    <name type="scientific">Caerostris darwini</name>
    <dbReference type="NCBI Taxonomy" id="1538125"/>
    <lineage>
        <taxon>Eukaryota</taxon>
        <taxon>Metazoa</taxon>
        <taxon>Ecdysozoa</taxon>
        <taxon>Arthropoda</taxon>
        <taxon>Chelicerata</taxon>
        <taxon>Arachnida</taxon>
        <taxon>Araneae</taxon>
        <taxon>Araneomorphae</taxon>
        <taxon>Entelegynae</taxon>
        <taxon>Araneoidea</taxon>
        <taxon>Araneidae</taxon>
        <taxon>Caerostris</taxon>
    </lineage>
</organism>
<dbReference type="AlphaFoldDB" id="A0AAV4SF18"/>